<gene>
    <name evidence="1" type="ORF">GUJ93_ZPchr0013g35563</name>
</gene>
<reference evidence="1" key="2">
    <citation type="submission" date="2021-02" db="EMBL/GenBank/DDBJ databases">
        <authorList>
            <person name="Kimball J.A."/>
            <person name="Haas M.W."/>
            <person name="Macchietto M."/>
            <person name="Kono T."/>
            <person name="Duquette J."/>
            <person name="Shao M."/>
        </authorList>
    </citation>
    <scope>NUCLEOTIDE SEQUENCE</scope>
    <source>
        <tissue evidence="1">Fresh leaf tissue</tissue>
    </source>
</reference>
<evidence type="ECO:0000313" key="2">
    <source>
        <dbReference type="Proteomes" id="UP000729402"/>
    </source>
</evidence>
<evidence type="ECO:0000313" key="1">
    <source>
        <dbReference type="EMBL" id="KAG8098750.1"/>
    </source>
</evidence>
<reference evidence="1" key="1">
    <citation type="journal article" date="2021" name="bioRxiv">
        <title>Whole Genome Assembly and Annotation of Northern Wild Rice, Zizania palustris L., Supports a Whole Genome Duplication in the Zizania Genus.</title>
        <authorList>
            <person name="Haas M."/>
            <person name="Kono T."/>
            <person name="Macchietto M."/>
            <person name="Millas R."/>
            <person name="McGilp L."/>
            <person name="Shao M."/>
            <person name="Duquette J."/>
            <person name="Hirsch C.N."/>
            <person name="Kimball J."/>
        </authorList>
    </citation>
    <scope>NUCLEOTIDE SEQUENCE</scope>
    <source>
        <tissue evidence="1">Fresh leaf tissue</tissue>
    </source>
</reference>
<dbReference type="AlphaFoldDB" id="A0A8J5WX78"/>
<keyword evidence="2" id="KW-1185">Reference proteome</keyword>
<comment type="caution">
    <text evidence="1">The sequence shown here is derived from an EMBL/GenBank/DDBJ whole genome shotgun (WGS) entry which is preliminary data.</text>
</comment>
<name>A0A8J5WX78_ZIZPA</name>
<protein>
    <submittedName>
        <fullName evidence="1">Uncharacterized protein</fullName>
    </submittedName>
</protein>
<proteinExistence type="predicted"/>
<organism evidence="1 2">
    <name type="scientific">Zizania palustris</name>
    <name type="common">Northern wild rice</name>
    <dbReference type="NCBI Taxonomy" id="103762"/>
    <lineage>
        <taxon>Eukaryota</taxon>
        <taxon>Viridiplantae</taxon>
        <taxon>Streptophyta</taxon>
        <taxon>Embryophyta</taxon>
        <taxon>Tracheophyta</taxon>
        <taxon>Spermatophyta</taxon>
        <taxon>Magnoliopsida</taxon>
        <taxon>Liliopsida</taxon>
        <taxon>Poales</taxon>
        <taxon>Poaceae</taxon>
        <taxon>BOP clade</taxon>
        <taxon>Oryzoideae</taxon>
        <taxon>Oryzeae</taxon>
        <taxon>Zizaniinae</taxon>
        <taxon>Zizania</taxon>
    </lineage>
</organism>
<dbReference type="Proteomes" id="UP000729402">
    <property type="component" value="Unassembled WGS sequence"/>
</dbReference>
<sequence length="106" mass="11544">MISPPWIACEAHSSFFGGIFWFSGGAASAGTSVNVDGIANRSRHIFRRSTEKKSPLNIQNVKYLLLNTGSNNRGWRTLNNDGSDSIAVQLVDEAHQNDLVITIAVL</sequence>
<accession>A0A8J5WX78</accession>
<dbReference type="EMBL" id="JAAALK010000079">
    <property type="protein sequence ID" value="KAG8098750.1"/>
    <property type="molecule type" value="Genomic_DNA"/>
</dbReference>